<dbReference type="PATRIC" id="fig|1114972.6.peg.1276"/>
<dbReference type="AlphaFoldDB" id="A0A0R1RSE4"/>
<comment type="caution">
    <text evidence="4">The sequence shown here is derived from an EMBL/GenBank/DDBJ whole genome shotgun (WGS) entry which is preliminary data.</text>
</comment>
<dbReference type="PANTHER" id="PTHR10908">
    <property type="entry name" value="SEROTONIN N-ACETYLTRANSFERASE"/>
    <property type="match status" value="1"/>
</dbReference>
<dbReference type="Proteomes" id="UP000051999">
    <property type="component" value="Unassembled WGS sequence"/>
</dbReference>
<dbReference type="Gene3D" id="3.40.630.30">
    <property type="match status" value="1"/>
</dbReference>
<evidence type="ECO:0000256" key="2">
    <source>
        <dbReference type="ARBA" id="ARBA00023315"/>
    </source>
</evidence>
<dbReference type="SUPFAM" id="SSF55729">
    <property type="entry name" value="Acyl-CoA N-acyltransferases (Nat)"/>
    <property type="match status" value="1"/>
</dbReference>
<dbReference type="InterPro" id="IPR016181">
    <property type="entry name" value="Acyl_CoA_acyltransferase"/>
</dbReference>
<dbReference type="CDD" id="cd04301">
    <property type="entry name" value="NAT_SF"/>
    <property type="match status" value="1"/>
</dbReference>
<dbReference type="EMBL" id="AZFF01000002">
    <property type="protein sequence ID" value="KRL56962.1"/>
    <property type="molecule type" value="Genomic_DNA"/>
</dbReference>
<proteinExistence type="predicted"/>
<dbReference type="GO" id="GO:0008080">
    <property type="term" value="F:N-acetyltransferase activity"/>
    <property type="evidence" value="ECO:0007669"/>
    <property type="project" value="UniProtKB-ARBA"/>
</dbReference>
<keyword evidence="5" id="KW-1185">Reference proteome</keyword>
<name>A0A0R1RSE4_9LACO</name>
<evidence type="ECO:0000313" key="5">
    <source>
        <dbReference type="Proteomes" id="UP000051999"/>
    </source>
</evidence>
<dbReference type="PROSITE" id="PS51186">
    <property type="entry name" value="GNAT"/>
    <property type="match status" value="1"/>
</dbReference>
<dbReference type="InterPro" id="IPR051635">
    <property type="entry name" value="SNAT-like"/>
</dbReference>
<accession>A0A0R1RSE4</accession>
<dbReference type="OrthoDB" id="9800962at2"/>
<dbReference type="STRING" id="1114972.FD35_GL001259"/>
<dbReference type="InterPro" id="IPR000182">
    <property type="entry name" value="GNAT_dom"/>
</dbReference>
<organism evidence="4 5">
    <name type="scientific">Furfurilactobacillus rossiae DSM 15814</name>
    <dbReference type="NCBI Taxonomy" id="1114972"/>
    <lineage>
        <taxon>Bacteria</taxon>
        <taxon>Bacillati</taxon>
        <taxon>Bacillota</taxon>
        <taxon>Bacilli</taxon>
        <taxon>Lactobacillales</taxon>
        <taxon>Lactobacillaceae</taxon>
        <taxon>Furfurilactobacillus</taxon>
    </lineage>
</organism>
<keyword evidence="2" id="KW-0012">Acyltransferase</keyword>
<dbReference type="RefSeq" id="WP_017262553.1">
    <property type="nucleotide sequence ID" value="NZ_AUAW01000004.1"/>
</dbReference>
<gene>
    <name evidence="4" type="ORF">FD35_GL001259</name>
</gene>
<protein>
    <recommendedName>
        <fullName evidence="3">N-acetyltransferase domain-containing protein</fullName>
    </recommendedName>
</protein>
<keyword evidence="1" id="KW-0808">Transferase</keyword>
<dbReference type="Pfam" id="PF13508">
    <property type="entry name" value="Acetyltransf_7"/>
    <property type="match status" value="1"/>
</dbReference>
<dbReference type="PANTHER" id="PTHR10908:SF0">
    <property type="entry name" value="SEROTONIN N-ACETYLTRANSFERASE"/>
    <property type="match status" value="1"/>
</dbReference>
<evidence type="ECO:0000313" key="4">
    <source>
        <dbReference type="EMBL" id="KRL56962.1"/>
    </source>
</evidence>
<reference evidence="4 5" key="1">
    <citation type="journal article" date="2015" name="Genome Announc.">
        <title>Expanding the biotechnology potential of lactobacilli through comparative genomics of 213 strains and associated genera.</title>
        <authorList>
            <person name="Sun Z."/>
            <person name="Harris H.M."/>
            <person name="McCann A."/>
            <person name="Guo C."/>
            <person name="Argimon S."/>
            <person name="Zhang W."/>
            <person name="Yang X."/>
            <person name="Jeffery I.B."/>
            <person name="Cooney J.C."/>
            <person name="Kagawa T.F."/>
            <person name="Liu W."/>
            <person name="Song Y."/>
            <person name="Salvetti E."/>
            <person name="Wrobel A."/>
            <person name="Rasinkangas P."/>
            <person name="Parkhill J."/>
            <person name="Rea M.C."/>
            <person name="O'Sullivan O."/>
            <person name="Ritari J."/>
            <person name="Douillard F.P."/>
            <person name="Paul Ross R."/>
            <person name="Yang R."/>
            <person name="Briner A.E."/>
            <person name="Felis G.E."/>
            <person name="de Vos W.M."/>
            <person name="Barrangou R."/>
            <person name="Klaenhammer T.R."/>
            <person name="Caufield P.W."/>
            <person name="Cui Y."/>
            <person name="Zhang H."/>
            <person name="O'Toole P.W."/>
        </authorList>
    </citation>
    <scope>NUCLEOTIDE SEQUENCE [LARGE SCALE GENOMIC DNA]</scope>
    <source>
        <strain evidence="4 5">DSM 15814</strain>
    </source>
</reference>
<feature type="domain" description="N-acetyltransferase" evidence="3">
    <location>
        <begin position="1"/>
        <end position="162"/>
    </location>
</feature>
<dbReference type="eggNOG" id="COG0456">
    <property type="taxonomic scope" value="Bacteria"/>
</dbReference>
<evidence type="ECO:0000259" key="3">
    <source>
        <dbReference type="PROSITE" id="PS51186"/>
    </source>
</evidence>
<sequence>MKIEPATVNDLEQIEAIEQAGFNTAEAASLETYRKRLAVLADTFLVARADNSDVLGFIVGPAVKERFVEDWMYEDTPQNLPQGGHQLVFTIATAPTVREQGIGSKLLTALTNVATQAGRTSMALTCLKDRIPFYEKNGFTNVGVADSVHADEIWYNMEKQLKRSV</sequence>
<evidence type="ECO:0000256" key="1">
    <source>
        <dbReference type="ARBA" id="ARBA00022679"/>
    </source>
</evidence>